<feature type="domain" description="HPr" evidence="4">
    <location>
        <begin position="1"/>
        <end position="85"/>
    </location>
</feature>
<protein>
    <submittedName>
        <fullName evidence="5">HPr family phosphocarrier protein</fullName>
    </submittedName>
</protein>
<evidence type="ECO:0000256" key="1">
    <source>
        <dbReference type="ARBA" id="ARBA00004496"/>
    </source>
</evidence>
<accession>A0A9D2NSN2</accession>
<comment type="subcellular location">
    <subcellularLocation>
        <location evidence="1">Cytoplasm</location>
    </subcellularLocation>
</comment>
<dbReference type="PANTHER" id="PTHR33705:SF2">
    <property type="entry name" value="PHOSPHOCARRIER PROTEIN NPR"/>
    <property type="match status" value="1"/>
</dbReference>
<evidence type="ECO:0000259" key="4">
    <source>
        <dbReference type="PROSITE" id="PS51350"/>
    </source>
</evidence>
<dbReference type="CDD" id="cd00367">
    <property type="entry name" value="PTS-HPr_like"/>
    <property type="match status" value="1"/>
</dbReference>
<dbReference type="GO" id="GO:0005737">
    <property type="term" value="C:cytoplasm"/>
    <property type="evidence" value="ECO:0007669"/>
    <property type="project" value="UniProtKB-SubCell"/>
</dbReference>
<dbReference type="GO" id="GO:0009401">
    <property type="term" value="P:phosphoenolpyruvate-dependent sugar phosphotransferase system"/>
    <property type="evidence" value="ECO:0007669"/>
    <property type="project" value="UniProtKB-KW"/>
</dbReference>
<dbReference type="SUPFAM" id="SSF55594">
    <property type="entry name" value="HPr-like"/>
    <property type="match status" value="1"/>
</dbReference>
<dbReference type="InterPro" id="IPR000032">
    <property type="entry name" value="HPr-like"/>
</dbReference>
<keyword evidence="2" id="KW-0963">Cytoplasm</keyword>
<evidence type="ECO:0000256" key="2">
    <source>
        <dbReference type="ARBA" id="ARBA00022490"/>
    </source>
</evidence>
<sequence>MKEFKYVITDPEGIHARPAGILVKQAAGYESAVKIAKGEKSADAKRIFGVMGLGVKTGEEVTVTADGADEDKAIAELEAFFKENL</sequence>
<proteinExistence type="predicted"/>
<evidence type="ECO:0000313" key="6">
    <source>
        <dbReference type="Proteomes" id="UP000823894"/>
    </source>
</evidence>
<gene>
    <name evidence="5" type="ORF">H9757_01475</name>
</gene>
<dbReference type="Gene3D" id="3.30.1340.10">
    <property type="entry name" value="HPr-like"/>
    <property type="match status" value="1"/>
</dbReference>
<organism evidence="5 6">
    <name type="scientific">Candidatus Mediterraneibacter faecigallinarum</name>
    <dbReference type="NCBI Taxonomy" id="2838669"/>
    <lineage>
        <taxon>Bacteria</taxon>
        <taxon>Bacillati</taxon>
        <taxon>Bacillota</taxon>
        <taxon>Clostridia</taxon>
        <taxon>Lachnospirales</taxon>
        <taxon>Lachnospiraceae</taxon>
        <taxon>Mediterraneibacter</taxon>
    </lineage>
</organism>
<name>A0A9D2NSN2_9FIRM</name>
<dbReference type="PROSITE" id="PS51350">
    <property type="entry name" value="PTS_HPR_DOM"/>
    <property type="match status" value="1"/>
</dbReference>
<evidence type="ECO:0000313" key="5">
    <source>
        <dbReference type="EMBL" id="HJC37727.1"/>
    </source>
</evidence>
<dbReference type="PANTHER" id="PTHR33705">
    <property type="entry name" value="PHOSPHOCARRIER PROTEIN HPR"/>
    <property type="match status" value="1"/>
</dbReference>
<dbReference type="PRINTS" id="PR00107">
    <property type="entry name" value="PHOSPHOCPHPR"/>
</dbReference>
<reference evidence="5" key="2">
    <citation type="submission" date="2021-04" db="EMBL/GenBank/DDBJ databases">
        <authorList>
            <person name="Gilroy R."/>
        </authorList>
    </citation>
    <scope>NUCLEOTIDE SEQUENCE</scope>
    <source>
        <strain evidence="5">ChiGjej1B1-1692</strain>
    </source>
</reference>
<dbReference type="AlphaFoldDB" id="A0A9D2NSN2"/>
<dbReference type="EMBL" id="DWWK01000017">
    <property type="protein sequence ID" value="HJC37727.1"/>
    <property type="molecule type" value="Genomic_DNA"/>
</dbReference>
<comment type="caution">
    <text evidence="5">The sequence shown here is derived from an EMBL/GenBank/DDBJ whole genome shotgun (WGS) entry which is preliminary data.</text>
</comment>
<dbReference type="Proteomes" id="UP000823894">
    <property type="component" value="Unassembled WGS sequence"/>
</dbReference>
<evidence type="ECO:0000256" key="3">
    <source>
        <dbReference type="ARBA" id="ARBA00022683"/>
    </source>
</evidence>
<dbReference type="InterPro" id="IPR050399">
    <property type="entry name" value="HPr"/>
</dbReference>
<dbReference type="NCBIfam" id="TIGR01003">
    <property type="entry name" value="PTS_HPr_family"/>
    <property type="match status" value="1"/>
</dbReference>
<dbReference type="InterPro" id="IPR035895">
    <property type="entry name" value="HPr-like_sf"/>
</dbReference>
<reference evidence="5" key="1">
    <citation type="journal article" date="2021" name="PeerJ">
        <title>Extensive microbial diversity within the chicken gut microbiome revealed by metagenomics and culture.</title>
        <authorList>
            <person name="Gilroy R."/>
            <person name="Ravi A."/>
            <person name="Getino M."/>
            <person name="Pursley I."/>
            <person name="Horton D.L."/>
            <person name="Alikhan N.F."/>
            <person name="Baker D."/>
            <person name="Gharbi K."/>
            <person name="Hall N."/>
            <person name="Watson M."/>
            <person name="Adriaenssens E.M."/>
            <person name="Foster-Nyarko E."/>
            <person name="Jarju S."/>
            <person name="Secka A."/>
            <person name="Antonio M."/>
            <person name="Oren A."/>
            <person name="Chaudhuri R.R."/>
            <person name="La Ragione R."/>
            <person name="Hildebrand F."/>
            <person name="Pallen M.J."/>
        </authorList>
    </citation>
    <scope>NUCLEOTIDE SEQUENCE</scope>
    <source>
        <strain evidence="5">ChiGjej1B1-1692</strain>
    </source>
</reference>
<dbReference type="Pfam" id="PF00381">
    <property type="entry name" value="PTS-HPr"/>
    <property type="match status" value="1"/>
</dbReference>
<keyword evidence="3" id="KW-0598">Phosphotransferase system</keyword>